<dbReference type="HOGENOM" id="CLU_999732_0_0_2"/>
<keyword evidence="1" id="KW-0175">Coiled coil</keyword>
<evidence type="ECO:0000313" key="3">
    <source>
        <dbReference type="EMBL" id="ABO07478.1"/>
    </source>
</evidence>
<name>A3MS61_PYRCJ</name>
<dbReference type="eggNOG" id="arCOG01426">
    <property type="taxonomic scope" value="Archaea"/>
</dbReference>
<organism evidence="3 4">
    <name type="scientific">Pyrobaculum calidifontis (strain DSM 21063 / JCM 11548 / VA1)</name>
    <dbReference type="NCBI Taxonomy" id="410359"/>
    <lineage>
        <taxon>Archaea</taxon>
        <taxon>Thermoproteota</taxon>
        <taxon>Thermoprotei</taxon>
        <taxon>Thermoproteales</taxon>
        <taxon>Thermoproteaceae</taxon>
        <taxon>Pyrobaculum</taxon>
    </lineage>
</organism>
<dbReference type="Pfam" id="PF26618">
    <property type="entry name" value="DUF8196"/>
    <property type="match status" value="1"/>
</dbReference>
<accession>A3MS61</accession>
<dbReference type="STRING" id="410359.Pcal_0038"/>
<dbReference type="OrthoDB" id="29001at2157"/>
<reference evidence="3" key="1">
    <citation type="submission" date="2007-02" db="EMBL/GenBank/DDBJ databases">
        <title>Complete sequence of Pyrobaculum calidifontis JCM 11548.</title>
        <authorList>
            <consortium name="US DOE Joint Genome Institute"/>
            <person name="Copeland A."/>
            <person name="Lucas S."/>
            <person name="Lapidus A."/>
            <person name="Barry K."/>
            <person name="Glavina del Rio T."/>
            <person name="Dalin E."/>
            <person name="Tice H."/>
            <person name="Pitluck S."/>
            <person name="Chain P."/>
            <person name="Malfatti S."/>
            <person name="Shin M."/>
            <person name="Vergez L."/>
            <person name="Schmutz J."/>
            <person name="Larimer F."/>
            <person name="Land M."/>
            <person name="Hauser L."/>
            <person name="Kyrpides N."/>
            <person name="Mikhailova N."/>
            <person name="Cozen A.E."/>
            <person name="Fitz-Gibbon S.T."/>
            <person name="House C.H."/>
            <person name="Saltikov C."/>
            <person name="Lowe T.M."/>
            <person name="Richardson P."/>
        </authorList>
    </citation>
    <scope>NUCLEOTIDE SEQUENCE [LARGE SCALE GENOMIC DNA]</scope>
    <source>
        <strain evidence="3">JCM 11548</strain>
    </source>
</reference>
<evidence type="ECO:0000313" key="4">
    <source>
        <dbReference type="Proteomes" id="UP000001431"/>
    </source>
</evidence>
<feature type="coiled-coil region" evidence="1">
    <location>
        <begin position="62"/>
        <end position="89"/>
    </location>
</feature>
<dbReference type="RefSeq" id="WP_011848735.1">
    <property type="nucleotide sequence ID" value="NC_009073.1"/>
</dbReference>
<dbReference type="KEGG" id="pcl:Pcal_0038"/>
<evidence type="ECO:0000259" key="2">
    <source>
        <dbReference type="Pfam" id="PF26618"/>
    </source>
</evidence>
<proteinExistence type="predicted"/>
<dbReference type="InterPro" id="IPR058509">
    <property type="entry name" value="DUF8196"/>
</dbReference>
<dbReference type="AlphaFoldDB" id="A3MS61"/>
<sequence length="269" mass="30946">MEEFKRLLKRLAEEDREFLRGVLLEAIGDSGAEELVETLLRSPRARARLAAELAAMITIPLNVATKDDIKALEAKMATKEDLQRFATKEDLERFATKEDIKRLEERMATKDDLKALETRMATKEDLERFATKEDIRRLENRMATKEQFESLAISVEEMAREFVEWFLKQRGIVCSAQRLLLDEEYEFDVYCAAGDVAVLGEAKVRCGPNDVERVVARVEEAVRRWPDKFPGRVAKVLYCQLAAPKAVEKARELGVWLIETRRELTPLQL</sequence>
<feature type="domain" description="DUF8196" evidence="2">
    <location>
        <begin position="158"/>
        <end position="266"/>
    </location>
</feature>
<dbReference type="GeneID" id="4908846"/>
<protein>
    <recommendedName>
        <fullName evidence="2">DUF8196 domain-containing protein</fullName>
    </recommendedName>
</protein>
<evidence type="ECO:0000256" key="1">
    <source>
        <dbReference type="SAM" id="Coils"/>
    </source>
</evidence>
<gene>
    <name evidence="3" type="ordered locus">Pcal_0038</name>
</gene>
<dbReference type="Proteomes" id="UP000001431">
    <property type="component" value="Chromosome"/>
</dbReference>
<dbReference type="EMBL" id="CP000561">
    <property type="protein sequence ID" value="ABO07478.1"/>
    <property type="molecule type" value="Genomic_DNA"/>
</dbReference>
<keyword evidence="4" id="KW-1185">Reference proteome</keyword>